<dbReference type="Proteomes" id="UP000501690">
    <property type="component" value="Linkage Group LG8"/>
</dbReference>
<dbReference type="InterPro" id="IPR045010">
    <property type="entry name" value="MDR_fam"/>
</dbReference>
<dbReference type="InterPro" id="IPR041694">
    <property type="entry name" value="ADH_N_2"/>
</dbReference>
<accession>A0A4D6MXK1</accession>
<evidence type="ECO:0000313" key="3">
    <source>
        <dbReference type="EMBL" id="QCE04615.1"/>
    </source>
</evidence>
<dbReference type="Pfam" id="PF16884">
    <property type="entry name" value="ADH_N_2"/>
    <property type="match status" value="1"/>
</dbReference>
<dbReference type="GO" id="GO:0032440">
    <property type="term" value="F:2-alkenal reductase [NAD(P)H] activity"/>
    <property type="evidence" value="ECO:0007669"/>
    <property type="project" value="TreeGrafter"/>
</dbReference>
<dbReference type="PANTHER" id="PTHR43205:SF7">
    <property type="entry name" value="PROSTAGLANDIN REDUCTASE 1"/>
    <property type="match status" value="1"/>
</dbReference>
<dbReference type="InterPro" id="IPR011032">
    <property type="entry name" value="GroES-like_sf"/>
</dbReference>
<protein>
    <submittedName>
        <fullName evidence="3">2-alkenal reductase</fullName>
    </submittedName>
</protein>
<organism evidence="3 4">
    <name type="scientific">Vigna unguiculata</name>
    <name type="common">Cowpea</name>
    <dbReference type="NCBI Taxonomy" id="3917"/>
    <lineage>
        <taxon>Eukaryota</taxon>
        <taxon>Viridiplantae</taxon>
        <taxon>Streptophyta</taxon>
        <taxon>Embryophyta</taxon>
        <taxon>Tracheophyta</taxon>
        <taxon>Spermatophyta</taxon>
        <taxon>Magnoliopsida</taxon>
        <taxon>eudicotyledons</taxon>
        <taxon>Gunneridae</taxon>
        <taxon>Pentapetalae</taxon>
        <taxon>rosids</taxon>
        <taxon>fabids</taxon>
        <taxon>Fabales</taxon>
        <taxon>Fabaceae</taxon>
        <taxon>Papilionoideae</taxon>
        <taxon>50 kb inversion clade</taxon>
        <taxon>NPAAA clade</taxon>
        <taxon>indigoferoid/millettioid clade</taxon>
        <taxon>Phaseoleae</taxon>
        <taxon>Vigna</taxon>
    </lineage>
</organism>
<reference evidence="3 4" key="1">
    <citation type="submission" date="2019-04" db="EMBL/GenBank/DDBJ databases">
        <title>An improved genome assembly and genetic linkage map for asparagus bean, Vigna unguiculata ssp. sesquipedialis.</title>
        <authorList>
            <person name="Xia Q."/>
            <person name="Zhang R."/>
            <person name="Dong Y."/>
        </authorList>
    </citation>
    <scope>NUCLEOTIDE SEQUENCE [LARGE SCALE GENOMIC DNA]</scope>
    <source>
        <tissue evidence="3">Leaf</tissue>
    </source>
</reference>
<dbReference type="PANTHER" id="PTHR43205">
    <property type="entry name" value="PROSTAGLANDIN REDUCTASE"/>
    <property type="match status" value="1"/>
</dbReference>
<keyword evidence="1" id="KW-0560">Oxidoreductase</keyword>
<gene>
    <name evidence="3" type="ORF">DEO72_LG8g2652</name>
</gene>
<evidence type="ECO:0000313" key="4">
    <source>
        <dbReference type="Proteomes" id="UP000501690"/>
    </source>
</evidence>
<sequence length="78" mass="9093">MAEVRNKKVVLRDYVVGFPKESDMKTVEGSIRLKVPEGSNDVLLKNLYLSCDPYMRILMNKVESIDMHHHYTPSSKYF</sequence>
<evidence type="ECO:0000256" key="1">
    <source>
        <dbReference type="ARBA" id="ARBA00023002"/>
    </source>
</evidence>
<dbReference type="AlphaFoldDB" id="A0A4D6MXK1"/>
<dbReference type="EMBL" id="CP039352">
    <property type="protein sequence ID" value="QCE04615.1"/>
    <property type="molecule type" value="Genomic_DNA"/>
</dbReference>
<proteinExistence type="predicted"/>
<name>A0A4D6MXK1_VIGUN</name>
<evidence type="ECO:0000259" key="2">
    <source>
        <dbReference type="Pfam" id="PF16884"/>
    </source>
</evidence>
<keyword evidence="4" id="KW-1185">Reference proteome</keyword>
<dbReference type="Gene3D" id="3.90.180.10">
    <property type="entry name" value="Medium-chain alcohol dehydrogenases, catalytic domain"/>
    <property type="match status" value="1"/>
</dbReference>
<feature type="domain" description="Oxidoreductase N-terminal" evidence="2">
    <location>
        <begin position="7"/>
        <end position="64"/>
    </location>
</feature>
<dbReference type="SUPFAM" id="SSF50129">
    <property type="entry name" value="GroES-like"/>
    <property type="match status" value="1"/>
</dbReference>